<dbReference type="PANTHER" id="PTHR11086:SF18">
    <property type="entry name" value="DEOXYCYTIDYLATE DEAMINASE"/>
    <property type="match status" value="1"/>
</dbReference>
<dbReference type="Proteomes" id="UP000265540">
    <property type="component" value="Unassembled WGS sequence"/>
</dbReference>
<evidence type="ECO:0000256" key="4">
    <source>
        <dbReference type="ARBA" id="ARBA00022833"/>
    </source>
</evidence>
<organism evidence="6 7">
    <name type="scientific">candidate division WWE3 bacterium</name>
    <dbReference type="NCBI Taxonomy" id="2053526"/>
    <lineage>
        <taxon>Bacteria</taxon>
        <taxon>Katanobacteria</taxon>
    </lineage>
</organism>
<dbReference type="PROSITE" id="PS51747">
    <property type="entry name" value="CYT_DCMP_DEAMINASES_2"/>
    <property type="match status" value="1"/>
</dbReference>
<gene>
    <name evidence="6" type="ORF">C4561_00890</name>
</gene>
<dbReference type="AlphaFoldDB" id="A0A3A4ZFZ5"/>
<evidence type="ECO:0000256" key="1">
    <source>
        <dbReference type="ARBA" id="ARBA00006576"/>
    </source>
</evidence>
<protein>
    <recommendedName>
        <fullName evidence="5">CMP/dCMP-type deaminase domain-containing protein</fullName>
    </recommendedName>
</protein>
<dbReference type="PROSITE" id="PS00903">
    <property type="entry name" value="CYT_DCMP_DEAMINASES_1"/>
    <property type="match status" value="1"/>
</dbReference>
<dbReference type="EMBL" id="QZJF01000005">
    <property type="protein sequence ID" value="RJR28043.1"/>
    <property type="molecule type" value="Genomic_DNA"/>
</dbReference>
<dbReference type="GO" id="GO:0004132">
    <property type="term" value="F:dCMP deaminase activity"/>
    <property type="evidence" value="ECO:0007669"/>
    <property type="project" value="TreeGrafter"/>
</dbReference>
<dbReference type="SUPFAM" id="SSF53927">
    <property type="entry name" value="Cytidine deaminase-like"/>
    <property type="match status" value="1"/>
</dbReference>
<feature type="domain" description="CMP/dCMP-type deaminase" evidence="5">
    <location>
        <begin position="135"/>
        <end position="264"/>
    </location>
</feature>
<dbReference type="InterPro" id="IPR015517">
    <property type="entry name" value="dCMP_deaminase-rel"/>
</dbReference>
<dbReference type="Gene3D" id="3.40.140.10">
    <property type="entry name" value="Cytidine Deaminase, domain 2"/>
    <property type="match status" value="1"/>
</dbReference>
<evidence type="ECO:0000313" key="6">
    <source>
        <dbReference type="EMBL" id="RJR28043.1"/>
    </source>
</evidence>
<sequence length="280" mass="31666">MNAHTLLIHMPVVHRGYIRLLDTLRKRKVRKIYILDEKLIRSLSEQKPDIASLKSAEIRKFLINFGFKNIAILNSKNIRTVQDESIILIDDEISKKLHSKYFATKKVKWQKIFLRWDKSKVISATNVKCPVTKSSENISFMKEAYFEADKSSDWWRQVGAILVRDGKILLRAYNKGMPDDHAPYKYGAIRDFMNVGEKPELSSTIHAEQLIISTASKKGISTRGASLYVTHFPCAVCAKLISAAGISTCFFAEGSSNSDGEVVLKSANTNLIKVSIQNRI</sequence>
<dbReference type="GO" id="GO:0008270">
    <property type="term" value="F:zinc ion binding"/>
    <property type="evidence" value="ECO:0007669"/>
    <property type="project" value="InterPro"/>
</dbReference>
<dbReference type="GO" id="GO:0005737">
    <property type="term" value="C:cytoplasm"/>
    <property type="evidence" value="ECO:0007669"/>
    <property type="project" value="TreeGrafter"/>
</dbReference>
<evidence type="ECO:0000259" key="5">
    <source>
        <dbReference type="PROSITE" id="PS51747"/>
    </source>
</evidence>
<name>A0A3A4ZFZ5_UNCKA</name>
<reference evidence="6 7" key="1">
    <citation type="journal article" date="2017" name="ISME J.">
        <title>Energy and carbon metabolisms in a deep terrestrial subsurface fluid microbial community.</title>
        <authorList>
            <person name="Momper L."/>
            <person name="Jungbluth S.P."/>
            <person name="Lee M.D."/>
            <person name="Amend J.P."/>
        </authorList>
    </citation>
    <scope>NUCLEOTIDE SEQUENCE [LARGE SCALE GENOMIC DNA]</scope>
    <source>
        <strain evidence="6">SURF_46</strain>
    </source>
</reference>
<evidence type="ECO:0000313" key="7">
    <source>
        <dbReference type="Proteomes" id="UP000265540"/>
    </source>
</evidence>
<comment type="caution">
    <text evidence="6">The sequence shown here is derived from an EMBL/GenBank/DDBJ whole genome shotgun (WGS) entry which is preliminary data.</text>
</comment>
<dbReference type="InterPro" id="IPR016192">
    <property type="entry name" value="APOBEC/CMP_deaminase_Zn-bd"/>
</dbReference>
<keyword evidence="3" id="KW-0378">Hydrolase</keyword>
<accession>A0A3A4ZFZ5</accession>
<comment type="similarity">
    <text evidence="1">Belongs to the cytidine and deoxycytidylate deaminase family.</text>
</comment>
<keyword evidence="2" id="KW-0479">Metal-binding</keyword>
<dbReference type="PANTHER" id="PTHR11086">
    <property type="entry name" value="DEOXYCYTIDYLATE DEAMINASE-RELATED"/>
    <property type="match status" value="1"/>
</dbReference>
<dbReference type="InterPro" id="IPR002125">
    <property type="entry name" value="CMP_dCMP_dom"/>
</dbReference>
<dbReference type="InterPro" id="IPR016193">
    <property type="entry name" value="Cytidine_deaminase-like"/>
</dbReference>
<dbReference type="Pfam" id="PF00383">
    <property type="entry name" value="dCMP_cyt_deam_1"/>
    <property type="match status" value="1"/>
</dbReference>
<keyword evidence="4" id="KW-0862">Zinc</keyword>
<evidence type="ECO:0000256" key="3">
    <source>
        <dbReference type="ARBA" id="ARBA00022801"/>
    </source>
</evidence>
<evidence type="ECO:0000256" key="2">
    <source>
        <dbReference type="ARBA" id="ARBA00022723"/>
    </source>
</evidence>
<proteinExistence type="inferred from homology"/>